<dbReference type="GO" id="GO:0016301">
    <property type="term" value="F:kinase activity"/>
    <property type="evidence" value="ECO:0007669"/>
    <property type="project" value="UniProtKB-KW"/>
</dbReference>
<dbReference type="Gene3D" id="1.25.40.10">
    <property type="entry name" value="Tetratricopeptide repeat domain"/>
    <property type="match status" value="1"/>
</dbReference>
<dbReference type="PANTHER" id="PTHR43289:SF6">
    <property type="entry name" value="SERINE_THREONINE-PROTEIN KINASE NEKL-3"/>
    <property type="match status" value="1"/>
</dbReference>
<dbReference type="CDD" id="cd14014">
    <property type="entry name" value="STKc_PknB_like"/>
    <property type="match status" value="1"/>
</dbReference>
<keyword evidence="3 6" id="KW-0418">Kinase</keyword>
<evidence type="ECO:0000256" key="4">
    <source>
        <dbReference type="ARBA" id="ARBA00022840"/>
    </source>
</evidence>
<dbReference type="SUPFAM" id="SSF56112">
    <property type="entry name" value="Protein kinase-like (PK-like)"/>
    <property type="match status" value="1"/>
</dbReference>
<gene>
    <name evidence="6" type="ORF">LVJ94_29025</name>
</gene>
<reference evidence="6" key="1">
    <citation type="submission" date="2021-12" db="EMBL/GenBank/DDBJ databases">
        <title>Discovery of the Pendulisporaceae a myxobacterial family with distinct sporulation behavior and unique specialized metabolism.</title>
        <authorList>
            <person name="Garcia R."/>
            <person name="Popoff A."/>
            <person name="Bader C.D."/>
            <person name="Loehr J."/>
            <person name="Walesch S."/>
            <person name="Walt C."/>
            <person name="Boldt J."/>
            <person name="Bunk B."/>
            <person name="Haeckl F.J.F.P.J."/>
            <person name="Gunesch A.P."/>
            <person name="Birkelbach J."/>
            <person name="Nuebel U."/>
            <person name="Pietschmann T."/>
            <person name="Bach T."/>
            <person name="Mueller R."/>
        </authorList>
    </citation>
    <scope>NUCLEOTIDE SEQUENCE</scope>
    <source>
        <strain evidence="6">MSr11367</strain>
    </source>
</reference>
<dbReference type="InterPro" id="IPR011009">
    <property type="entry name" value="Kinase-like_dom_sf"/>
</dbReference>
<dbReference type="Proteomes" id="UP001374803">
    <property type="component" value="Chromosome"/>
</dbReference>
<dbReference type="InterPro" id="IPR011990">
    <property type="entry name" value="TPR-like_helical_dom_sf"/>
</dbReference>
<feature type="domain" description="Protein kinase" evidence="5">
    <location>
        <begin position="25"/>
        <end position="281"/>
    </location>
</feature>
<accession>A0ABZ2KQL7</accession>
<dbReference type="SUPFAM" id="SSF48452">
    <property type="entry name" value="TPR-like"/>
    <property type="match status" value="1"/>
</dbReference>
<dbReference type="EMBL" id="CP089983">
    <property type="protein sequence ID" value="WXB00949.1"/>
    <property type="molecule type" value="Genomic_DNA"/>
</dbReference>
<evidence type="ECO:0000259" key="5">
    <source>
        <dbReference type="PROSITE" id="PS50011"/>
    </source>
</evidence>
<keyword evidence="4" id="KW-0067">ATP-binding</keyword>
<evidence type="ECO:0000256" key="1">
    <source>
        <dbReference type="ARBA" id="ARBA00022679"/>
    </source>
</evidence>
<evidence type="ECO:0000313" key="6">
    <source>
        <dbReference type="EMBL" id="WXB00949.1"/>
    </source>
</evidence>
<dbReference type="Pfam" id="PF00069">
    <property type="entry name" value="Pkinase"/>
    <property type="match status" value="1"/>
</dbReference>
<evidence type="ECO:0000256" key="2">
    <source>
        <dbReference type="ARBA" id="ARBA00022741"/>
    </source>
</evidence>
<dbReference type="PANTHER" id="PTHR43289">
    <property type="entry name" value="MITOGEN-ACTIVATED PROTEIN KINASE KINASE KINASE 20-RELATED"/>
    <property type="match status" value="1"/>
</dbReference>
<keyword evidence="1" id="KW-0808">Transferase</keyword>
<dbReference type="Gene3D" id="1.10.510.10">
    <property type="entry name" value="Transferase(Phosphotransferase) domain 1"/>
    <property type="match status" value="1"/>
</dbReference>
<dbReference type="PROSITE" id="PS00108">
    <property type="entry name" value="PROTEIN_KINASE_ST"/>
    <property type="match status" value="1"/>
</dbReference>
<keyword evidence="7" id="KW-1185">Reference proteome</keyword>
<dbReference type="Gene3D" id="3.30.200.20">
    <property type="entry name" value="Phosphorylase Kinase, domain 1"/>
    <property type="match status" value="1"/>
</dbReference>
<dbReference type="SMART" id="SM00220">
    <property type="entry name" value="S_TKc"/>
    <property type="match status" value="1"/>
</dbReference>
<dbReference type="InterPro" id="IPR000719">
    <property type="entry name" value="Prot_kinase_dom"/>
</dbReference>
<keyword evidence="2" id="KW-0547">Nucleotide-binding</keyword>
<dbReference type="InterPro" id="IPR008271">
    <property type="entry name" value="Ser/Thr_kinase_AS"/>
</dbReference>
<evidence type="ECO:0000313" key="7">
    <source>
        <dbReference type="Proteomes" id="UP001374803"/>
    </source>
</evidence>
<organism evidence="6 7">
    <name type="scientific">Pendulispora rubella</name>
    <dbReference type="NCBI Taxonomy" id="2741070"/>
    <lineage>
        <taxon>Bacteria</taxon>
        <taxon>Pseudomonadati</taxon>
        <taxon>Myxococcota</taxon>
        <taxon>Myxococcia</taxon>
        <taxon>Myxococcales</taxon>
        <taxon>Sorangiineae</taxon>
        <taxon>Pendulisporaceae</taxon>
        <taxon>Pendulispora</taxon>
    </lineage>
</organism>
<sequence length="869" mass="94605">MTVPEARLVELLREPAAREVVGDRFRLECEAGIGGMGIVYRAVDETSGAVVALKVLRKTDAASRRRFGNEVEALERLSHPAIVRYVAHGIVDDDQPYLAMEWVEGQTLSGRLEAGPLAVAEVMALGVRVASALGAAHAMGIVHRDIKPGNVLLPEGDLERAKVADFGLSRFLGAPHATTSGAGFGTPGYAAPEQVRGGDVDGRADLFSLGCLLFRCLTNAEAFTGAEVLTVIAKLVLEDAPRARSLRADVPEALDDLIARLLSKDARDRPASADEVIEALREGALRRREPRKSEPRTRNFLWGSMAAAMALAAGLVLSGQRPAPAPEKPKATRVTDLVASATCRPDAVLDFREGLQALREATPERAYKAFEHAMAKDPACPEVLLRVLQTGRWMRPIAEQREHLHRVLVHRDALAERDRVLLDSLAATMASDPADFEAASRILNDGAARFPEDVELVHLAVNAKVLLVKTVQQIQPVLASARRAVELDPDYADAWMVLGWTYERTGQVGEEANAYAHCAQTSPTSVECLASRVVLLRRRGLCQEAESLTRQWIARDPHSDRSLRELAALVAAGGAPRESIEETMRMRWAHLPEERREVVRLHDRAKLAAWTGDFREAIALGEELERHIADDAHIEAHLRALRIRLDALLETGKADEAARLAEGFLRRKVAWTNSPLSSDRTETGASYYEPNLLGIAVANGLLPPDEWRTAAGAWEHRAQTTSSLMKMNPFETWTLRWGSALGGTHIDAAEAMKSMPVLPADDPILPTLIAFHAGLLQAYEGRLRLASGDTSRAASLLDDAARSCQGTDQPFLNTRAHLWLGQAHEKLGRARAACEAYGVVMRRWGASTPGSVSAAEAAKRSRALGCVPL</sequence>
<protein>
    <submittedName>
        <fullName evidence="6">Protein kinase</fullName>
    </submittedName>
</protein>
<name>A0ABZ2KQL7_9BACT</name>
<dbReference type="PROSITE" id="PS50011">
    <property type="entry name" value="PROTEIN_KINASE_DOM"/>
    <property type="match status" value="1"/>
</dbReference>
<evidence type="ECO:0000256" key="3">
    <source>
        <dbReference type="ARBA" id="ARBA00022777"/>
    </source>
</evidence>
<dbReference type="RefSeq" id="WP_394830556.1">
    <property type="nucleotide sequence ID" value="NZ_CP089929.1"/>
</dbReference>
<proteinExistence type="predicted"/>